<proteinExistence type="predicted"/>
<accession>A0A9X1RN87</accession>
<protein>
    <submittedName>
        <fullName evidence="3">DUF3443 domain-containing protein</fullName>
    </submittedName>
</protein>
<feature type="compositionally biased region" description="Gly residues" evidence="1">
    <location>
        <begin position="62"/>
        <end position="116"/>
    </location>
</feature>
<feature type="signal peptide" evidence="2">
    <location>
        <begin position="1"/>
        <end position="18"/>
    </location>
</feature>
<organism evidence="3 4">
    <name type="scientific">Paraburkholderia tagetis</name>
    <dbReference type="NCBI Taxonomy" id="2913261"/>
    <lineage>
        <taxon>Bacteria</taxon>
        <taxon>Pseudomonadati</taxon>
        <taxon>Pseudomonadota</taxon>
        <taxon>Betaproteobacteria</taxon>
        <taxon>Burkholderiales</taxon>
        <taxon>Burkholderiaceae</taxon>
        <taxon>Paraburkholderia</taxon>
    </lineage>
</organism>
<dbReference type="InterPro" id="IPR021847">
    <property type="entry name" value="DUF3443"/>
</dbReference>
<dbReference type="AlphaFoldDB" id="A0A9X1RN87"/>
<dbReference type="RefSeq" id="WP_238464087.1">
    <property type="nucleotide sequence ID" value="NZ_JAKLJA010000008.1"/>
</dbReference>
<evidence type="ECO:0000313" key="3">
    <source>
        <dbReference type="EMBL" id="MCG5074235.1"/>
    </source>
</evidence>
<feature type="compositionally biased region" description="Low complexity" evidence="1">
    <location>
        <begin position="47"/>
        <end position="61"/>
    </location>
</feature>
<dbReference type="Proteomes" id="UP001139308">
    <property type="component" value="Unassembled WGS sequence"/>
</dbReference>
<keyword evidence="2" id="KW-0732">Signal</keyword>
<keyword evidence="4" id="KW-1185">Reference proteome</keyword>
<evidence type="ECO:0000256" key="2">
    <source>
        <dbReference type="SAM" id="SignalP"/>
    </source>
</evidence>
<feature type="chain" id="PRO_5040979354" evidence="2">
    <location>
        <begin position="19"/>
        <end position="507"/>
    </location>
</feature>
<evidence type="ECO:0000313" key="4">
    <source>
        <dbReference type="Proteomes" id="UP001139308"/>
    </source>
</evidence>
<feature type="compositionally biased region" description="Gly residues" evidence="1">
    <location>
        <begin position="124"/>
        <end position="133"/>
    </location>
</feature>
<feature type="region of interest" description="Disordered" evidence="1">
    <location>
        <begin position="47"/>
        <end position="135"/>
    </location>
</feature>
<comment type="caution">
    <text evidence="3">The sequence shown here is derived from an EMBL/GenBank/DDBJ whole genome shotgun (WGS) entry which is preliminary data.</text>
</comment>
<gene>
    <name evidence="3" type="ORF">L5014_12830</name>
</gene>
<name>A0A9X1RN87_9BURK</name>
<sequence>MHKIIMVCALGASVLLTACGGGSDGIAVPSGAAIPSGAAAGAWAASDAASSSGTGGKSPNSGGSGSGGSNSGGSGSGGSGSGGSGSGGSGSGGSGSGGSGSGDSGSGGSGSGGSGSGTSDSGSGNSGSSGGGSTADIGNTIPVLVSSASAVRNFPLVSVTVCQPGSGAQTNCSTIDNVLLDTGSFGLRLYASAIPAATLAALPVQTDPASGKNVAACGVFGSGHTWGSLRAADVKLAREVAAAVPIQIIGDASIVSPVPASCVWNTALTSPAVMGANGILGVGVARNDCGTACTRSTPRTGYYYADTVPPTPISMPLVNQVTNPVALFPVDNNGVIVDMPKIAADGAPTASGTLTFGIGTQANNQLAGVGATVLATNGWGNFRGSVGNGSTVQTFIDSGSNTLSFEDWAIIQDNNTFYVPATPLKRTVTVSDSKGVNATMSIAIGNADALLTSLNFAFSNLASFLAQTVDLGMPFFYGRRIYYGIDGTASGASATGPTGPYVAYVSP</sequence>
<dbReference type="Pfam" id="PF11925">
    <property type="entry name" value="DUF3443"/>
    <property type="match status" value="1"/>
</dbReference>
<dbReference type="EMBL" id="JAKLJA010000008">
    <property type="protein sequence ID" value="MCG5074235.1"/>
    <property type="molecule type" value="Genomic_DNA"/>
</dbReference>
<reference evidence="3" key="1">
    <citation type="submission" date="2022-01" db="EMBL/GenBank/DDBJ databases">
        <title>Genome sequence and assembly of Parabukholderia sp. RG36.</title>
        <authorList>
            <person name="Chhetri G."/>
        </authorList>
    </citation>
    <scope>NUCLEOTIDE SEQUENCE</scope>
    <source>
        <strain evidence="3">RG36</strain>
    </source>
</reference>
<evidence type="ECO:0000256" key="1">
    <source>
        <dbReference type="SAM" id="MobiDB-lite"/>
    </source>
</evidence>
<dbReference type="PROSITE" id="PS51257">
    <property type="entry name" value="PROKAR_LIPOPROTEIN"/>
    <property type="match status" value="1"/>
</dbReference>